<evidence type="ECO:0000256" key="6">
    <source>
        <dbReference type="SAM" id="Phobius"/>
    </source>
</evidence>
<comment type="subcellular location">
    <subcellularLocation>
        <location evidence="1">Cell membrane</location>
        <topology evidence="1">Multi-pass membrane protein</topology>
    </subcellularLocation>
</comment>
<evidence type="ECO:0000259" key="7">
    <source>
        <dbReference type="Pfam" id="PF06271"/>
    </source>
</evidence>
<protein>
    <recommendedName>
        <fullName evidence="7">RDD domain-containing protein</fullName>
    </recommendedName>
</protein>
<evidence type="ECO:0000313" key="8">
    <source>
        <dbReference type="EMBL" id="CBE70162.1"/>
    </source>
</evidence>
<sequence length="174" mass="18868">MGAVSDVECCDSTAPIDSAQIIAGPQERKAGFWIRLAAWIADLTCLVLITIALTFVALTTIYFGGQLGGEINDQVIALAGYTSAAIVLFSGVVYFTIFVGSCGQTPGKMLFRLKVVGMDGREITYSKAFLRSLCWMLSLLLFGLGFLMIAWTRHKRAMHDMPAGTSVIRLQHAP</sequence>
<keyword evidence="5 6" id="KW-0472">Membrane</keyword>
<dbReference type="KEGG" id="mox:DAMO_3089"/>
<dbReference type="HOGENOM" id="CLU_053152_2_2_0"/>
<feature type="transmembrane region" description="Helical" evidence="6">
    <location>
        <begin position="128"/>
        <end position="151"/>
    </location>
</feature>
<evidence type="ECO:0000256" key="2">
    <source>
        <dbReference type="ARBA" id="ARBA00022475"/>
    </source>
</evidence>
<proteinExistence type="predicted"/>
<accession>D5MMP0</accession>
<evidence type="ECO:0000313" key="9">
    <source>
        <dbReference type="Proteomes" id="UP000006898"/>
    </source>
</evidence>
<dbReference type="GO" id="GO:0005886">
    <property type="term" value="C:plasma membrane"/>
    <property type="evidence" value="ECO:0007669"/>
    <property type="project" value="UniProtKB-SubCell"/>
</dbReference>
<dbReference type="eggNOG" id="COG1714">
    <property type="taxonomic scope" value="Bacteria"/>
</dbReference>
<dbReference type="STRING" id="671143.DAMO_3089"/>
<dbReference type="EMBL" id="FP565575">
    <property type="protein sequence ID" value="CBE70162.1"/>
    <property type="molecule type" value="Genomic_DNA"/>
</dbReference>
<evidence type="ECO:0000256" key="1">
    <source>
        <dbReference type="ARBA" id="ARBA00004651"/>
    </source>
</evidence>
<dbReference type="AlphaFoldDB" id="D5MMP0"/>
<dbReference type="PANTHER" id="PTHR36115:SF9">
    <property type="entry name" value="LMO1584 PROTEIN"/>
    <property type="match status" value="1"/>
</dbReference>
<evidence type="ECO:0000256" key="5">
    <source>
        <dbReference type="ARBA" id="ARBA00023136"/>
    </source>
</evidence>
<dbReference type="Proteomes" id="UP000006898">
    <property type="component" value="Chromosome"/>
</dbReference>
<name>D5MMP0_METO1</name>
<keyword evidence="3 6" id="KW-0812">Transmembrane</keyword>
<gene>
    <name evidence="8" type="ORF">DAMO_3089</name>
</gene>
<reference evidence="8 9" key="1">
    <citation type="journal article" date="2010" name="Nature">
        <title>Nitrite-driven anaerobic methane oxidation by oxygenic bacteria.</title>
        <authorList>
            <person name="Ettwig K.F."/>
            <person name="Butler M.K."/>
            <person name="Le Paslier D."/>
            <person name="Pelletier E."/>
            <person name="Mangenot S."/>
            <person name="Kuypers M.M.M."/>
            <person name="Schreiber F."/>
            <person name="Dutilh B.E."/>
            <person name="Zedelius J."/>
            <person name="de Beer D."/>
            <person name="Gloerich J."/>
            <person name="Wessels H.J.C.T."/>
            <person name="van Allen T."/>
            <person name="Luesken F."/>
            <person name="Wu M."/>
            <person name="van de Pas-Schoonen K.T."/>
            <person name="Op den Camp H.J.M."/>
            <person name="Janssen-Megens E.M."/>
            <person name="Francoijs K-J."/>
            <person name="Stunnenberg H."/>
            <person name="Weissenbach J."/>
            <person name="Jetten M.S.M."/>
            <person name="Strous M."/>
        </authorList>
    </citation>
    <scope>NUCLEOTIDE SEQUENCE [LARGE SCALE GENOMIC DNA]</scope>
</reference>
<dbReference type="InterPro" id="IPR010432">
    <property type="entry name" value="RDD"/>
</dbReference>
<organism evidence="8 9">
    <name type="scientific">Methylomirabilis oxygeniifera</name>
    <dbReference type="NCBI Taxonomy" id="671143"/>
    <lineage>
        <taxon>Bacteria</taxon>
        <taxon>Candidatus Methylomirabilota</taxon>
        <taxon>Candidatus Methylomirabilia</taxon>
        <taxon>Candidatus Methylomirabilales</taxon>
        <taxon>Candidatus Methylomirabilaceae</taxon>
        <taxon>Candidatus Methylomirabilis</taxon>
    </lineage>
</organism>
<feature type="transmembrane region" description="Helical" evidence="6">
    <location>
        <begin position="36"/>
        <end position="63"/>
    </location>
</feature>
<keyword evidence="2" id="KW-1003">Cell membrane</keyword>
<keyword evidence="4 6" id="KW-1133">Transmembrane helix</keyword>
<dbReference type="InterPro" id="IPR051791">
    <property type="entry name" value="Pra-immunoreactive"/>
</dbReference>
<dbReference type="Pfam" id="PF06271">
    <property type="entry name" value="RDD"/>
    <property type="match status" value="1"/>
</dbReference>
<feature type="transmembrane region" description="Helical" evidence="6">
    <location>
        <begin position="75"/>
        <end position="99"/>
    </location>
</feature>
<dbReference type="PANTHER" id="PTHR36115">
    <property type="entry name" value="PROLINE-RICH ANTIGEN HOMOLOG-RELATED"/>
    <property type="match status" value="1"/>
</dbReference>
<evidence type="ECO:0000256" key="4">
    <source>
        <dbReference type="ARBA" id="ARBA00022989"/>
    </source>
</evidence>
<evidence type="ECO:0000256" key="3">
    <source>
        <dbReference type="ARBA" id="ARBA00022692"/>
    </source>
</evidence>
<feature type="domain" description="RDD" evidence="7">
    <location>
        <begin position="30"/>
        <end position="164"/>
    </location>
</feature>